<dbReference type="Proteomes" id="UP001140091">
    <property type="component" value="Unassembled WGS sequence"/>
</dbReference>
<keyword evidence="3" id="KW-1185">Reference proteome</keyword>
<feature type="compositionally biased region" description="Low complexity" evidence="1">
    <location>
        <begin position="1"/>
        <end position="13"/>
    </location>
</feature>
<dbReference type="OrthoDB" id="2953592at2759"/>
<evidence type="ECO:0000313" key="2">
    <source>
        <dbReference type="EMBL" id="KAJ2936173.1"/>
    </source>
</evidence>
<name>A0A9W8MP97_9AGAR</name>
<accession>A0A9W8MP97</accession>
<sequence length="475" mass="52705">MSSSEDSSSGSESATRPPTPEPNGSQPGAPKETAPADLNDSQSETQEDGDGYPATALINILLQHYGIDFPKYKRNINTFHKLFERWKSVYDAILALMGKVEAATETPDWDSFLYYTAAIGPLEEQLLGLESSLADSGKSGVPTKDGVEPLVLFMGNWIVNRKALIDTSTALDDPIYTVLFDQAHTPNAAAEVKQALNSDDKQVLQELNVGIQNHGLKDSDISGSGGEKLVTAVKSKVQVIHDAASLLAPDDHERMGKIVYAIMGIFIPFLAHDDDGENAHIVSKEVWAAAKVFAEETEKFAQKSSTMSSDIFEQKWNTYYEILKGDVGEFAMQMLTLMRQAAQVRRPFFGRTVGIVRMWQALSGSSKLRGEKQRSVRMKVQKLLSDTEAEFKETQKLVNSFDQSLKATVDTRQVSYNNLVDKIKIELKTYSPDKLAKLTEEYDKGAKVDDEHLEKYHAFIKANERAAELKAQIRV</sequence>
<reference evidence="2" key="1">
    <citation type="submission" date="2022-06" db="EMBL/GenBank/DDBJ databases">
        <title>Genome Sequence of Candolleomyces eurysporus.</title>
        <authorList>
            <person name="Buettner E."/>
        </authorList>
    </citation>
    <scope>NUCLEOTIDE SEQUENCE</scope>
    <source>
        <strain evidence="2">VTCC 930004</strain>
    </source>
</reference>
<evidence type="ECO:0000313" key="3">
    <source>
        <dbReference type="Proteomes" id="UP001140091"/>
    </source>
</evidence>
<dbReference type="EMBL" id="JANBPK010000157">
    <property type="protein sequence ID" value="KAJ2936173.1"/>
    <property type="molecule type" value="Genomic_DNA"/>
</dbReference>
<protein>
    <submittedName>
        <fullName evidence="2">Uncharacterized protein</fullName>
    </submittedName>
</protein>
<dbReference type="AlphaFoldDB" id="A0A9W8MP97"/>
<evidence type="ECO:0000256" key="1">
    <source>
        <dbReference type="SAM" id="MobiDB-lite"/>
    </source>
</evidence>
<proteinExistence type="predicted"/>
<organism evidence="2 3">
    <name type="scientific">Candolleomyces eurysporus</name>
    <dbReference type="NCBI Taxonomy" id="2828524"/>
    <lineage>
        <taxon>Eukaryota</taxon>
        <taxon>Fungi</taxon>
        <taxon>Dikarya</taxon>
        <taxon>Basidiomycota</taxon>
        <taxon>Agaricomycotina</taxon>
        <taxon>Agaricomycetes</taxon>
        <taxon>Agaricomycetidae</taxon>
        <taxon>Agaricales</taxon>
        <taxon>Agaricineae</taxon>
        <taxon>Psathyrellaceae</taxon>
        <taxon>Candolleomyces</taxon>
    </lineage>
</organism>
<gene>
    <name evidence="2" type="ORF">H1R20_g921</name>
</gene>
<comment type="caution">
    <text evidence="2">The sequence shown here is derived from an EMBL/GenBank/DDBJ whole genome shotgun (WGS) entry which is preliminary data.</text>
</comment>
<feature type="non-terminal residue" evidence="2">
    <location>
        <position position="475"/>
    </location>
</feature>
<feature type="region of interest" description="Disordered" evidence="1">
    <location>
        <begin position="1"/>
        <end position="51"/>
    </location>
</feature>